<keyword evidence="6" id="KW-0479">Metal-binding</keyword>
<evidence type="ECO:0000256" key="4">
    <source>
        <dbReference type="ARBA" id="ARBA00022490"/>
    </source>
</evidence>
<keyword evidence="5" id="KW-0819">tRNA processing</keyword>
<keyword evidence="9" id="KW-0460">Magnesium</keyword>
<accession>A0A449AYJ1</accession>
<evidence type="ECO:0000256" key="5">
    <source>
        <dbReference type="ARBA" id="ARBA00022694"/>
    </source>
</evidence>
<dbReference type="InterPro" id="IPR003442">
    <property type="entry name" value="T6A_TsaE"/>
</dbReference>
<name>A0A449AYJ1_9BACT</name>
<dbReference type="PANTHER" id="PTHR33540:SF2">
    <property type="entry name" value="TRNA THREONYLCARBAMOYLADENOSINE BIOSYNTHESIS PROTEIN TSAE"/>
    <property type="match status" value="1"/>
</dbReference>
<dbReference type="KEGG" id="mgal:NCTC10186_00034"/>
<dbReference type="Proteomes" id="UP000289862">
    <property type="component" value="Chromosome"/>
</dbReference>
<dbReference type="NCBIfam" id="TIGR00150">
    <property type="entry name" value="T6A_YjeE"/>
    <property type="match status" value="1"/>
</dbReference>
<evidence type="ECO:0000256" key="10">
    <source>
        <dbReference type="ARBA" id="ARBA00032441"/>
    </source>
</evidence>
<dbReference type="GO" id="GO:0046872">
    <property type="term" value="F:metal ion binding"/>
    <property type="evidence" value="ECO:0007669"/>
    <property type="project" value="UniProtKB-KW"/>
</dbReference>
<dbReference type="GO" id="GO:0005737">
    <property type="term" value="C:cytoplasm"/>
    <property type="evidence" value="ECO:0007669"/>
    <property type="project" value="UniProtKB-SubCell"/>
</dbReference>
<evidence type="ECO:0000313" key="12">
    <source>
        <dbReference type="Proteomes" id="UP000289862"/>
    </source>
</evidence>
<evidence type="ECO:0000256" key="3">
    <source>
        <dbReference type="ARBA" id="ARBA00019010"/>
    </source>
</evidence>
<proteinExistence type="inferred from homology"/>
<dbReference type="SUPFAM" id="SSF52540">
    <property type="entry name" value="P-loop containing nucleoside triphosphate hydrolases"/>
    <property type="match status" value="1"/>
</dbReference>
<sequence>MTKLQTKSIQELDQFIAQILPKIKEKQFLLFEGDLGAGKTTFIKLLAKQIGIKQNITSPSFNYMKDYPGLIHIDLYNYRGSLDEFEDYFEDNIVAIEWANLLREIPFEKYLKINAKLLDDGTHLFEVTEEE</sequence>
<organism evidence="11 12">
    <name type="scientific">Mycoplasmopsis gallopavonis</name>
    <dbReference type="NCBI Taxonomy" id="76629"/>
    <lineage>
        <taxon>Bacteria</taxon>
        <taxon>Bacillati</taxon>
        <taxon>Mycoplasmatota</taxon>
        <taxon>Mycoplasmoidales</taxon>
        <taxon>Metamycoplasmataceae</taxon>
        <taxon>Mycoplasmopsis</taxon>
    </lineage>
</organism>
<evidence type="ECO:0000256" key="6">
    <source>
        <dbReference type="ARBA" id="ARBA00022723"/>
    </source>
</evidence>
<dbReference type="RefSeq" id="WP_119571972.1">
    <property type="nucleotide sequence ID" value="NZ_LR215031.1"/>
</dbReference>
<evidence type="ECO:0000256" key="9">
    <source>
        <dbReference type="ARBA" id="ARBA00022842"/>
    </source>
</evidence>
<comment type="subcellular location">
    <subcellularLocation>
        <location evidence="1">Cytoplasm</location>
    </subcellularLocation>
</comment>
<dbReference type="Pfam" id="PF02367">
    <property type="entry name" value="TsaE"/>
    <property type="match status" value="1"/>
</dbReference>
<keyword evidence="12" id="KW-1185">Reference proteome</keyword>
<evidence type="ECO:0000256" key="2">
    <source>
        <dbReference type="ARBA" id="ARBA00007599"/>
    </source>
</evidence>
<dbReference type="Gene3D" id="3.40.50.300">
    <property type="entry name" value="P-loop containing nucleotide triphosphate hydrolases"/>
    <property type="match status" value="1"/>
</dbReference>
<comment type="similarity">
    <text evidence="2">Belongs to the TsaE family.</text>
</comment>
<keyword evidence="7" id="KW-0547">Nucleotide-binding</keyword>
<gene>
    <name evidence="11" type="primary">engC_1</name>
    <name evidence="11" type="ORF">NCTC10186_00034</name>
</gene>
<evidence type="ECO:0000313" key="11">
    <source>
        <dbReference type="EMBL" id="VEU72570.1"/>
    </source>
</evidence>
<dbReference type="GO" id="GO:0002949">
    <property type="term" value="P:tRNA threonylcarbamoyladenosine modification"/>
    <property type="evidence" value="ECO:0007669"/>
    <property type="project" value="InterPro"/>
</dbReference>
<protein>
    <recommendedName>
        <fullName evidence="3">tRNA threonylcarbamoyladenosine biosynthesis protein TsaE</fullName>
    </recommendedName>
    <alternativeName>
        <fullName evidence="10">t(6)A37 threonylcarbamoyladenosine biosynthesis protein TsaE</fullName>
    </alternativeName>
</protein>
<reference evidence="11 12" key="1">
    <citation type="submission" date="2019-01" db="EMBL/GenBank/DDBJ databases">
        <authorList>
            <consortium name="Pathogen Informatics"/>
        </authorList>
    </citation>
    <scope>NUCLEOTIDE SEQUENCE [LARGE SCALE GENOMIC DNA]</scope>
    <source>
        <strain evidence="11 12">NCTC10186</strain>
    </source>
</reference>
<keyword evidence="8" id="KW-0067">ATP-binding</keyword>
<dbReference type="AlphaFoldDB" id="A0A449AYJ1"/>
<evidence type="ECO:0000256" key="8">
    <source>
        <dbReference type="ARBA" id="ARBA00022840"/>
    </source>
</evidence>
<dbReference type="GO" id="GO:0005524">
    <property type="term" value="F:ATP binding"/>
    <property type="evidence" value="ECO:0007669"/>
    <property type="project" value="UniProtKB-KW"/>
</dbReference>
<dbReference type="PANTHER" id="PTHR33540">
    <property type="entry name" value="TRNA THREONYLCARBAMOYLADENOSINE BIOSYNTHESIS PROTEIN TSAE"/>
    <property type="match status" value="1"/>
</dbReference>
<evidence type="ECO:0000256" key="1">
    <source>
        <dbReference type="ARBA" id="ARBA00004496"/>
    </source>
</evidence>
<dbReference type="EMBL" id="LR215031">
    <property type="protein sequence ID" value="VEU72570.1"/>
    <property type="molecule type" value="Genomic_DNA"/>
</dbReference>
<keyword evidence="4" id="KW-0963">Cytoplasm</keyword>
<evidence type="ECO:0000256" key="7">
    <source>
        <dbReference type="ARBA" id="ARBA00022741"/>
    </source>
</evidence>
<dbReference type="OrthoDB" id="9815896at2"/>
<dbReference type="InterPro" id="IPR027417">
    <property type="entry name" value="P-loop_NTPase"/>
</dbReference>